<dbReference type="EMBL" id="CM007382">
    <property type="protein sequence ID" value="ONK78214.1"/>
    <property type="molecule type" value="Genomic_DNA"/>
</dbReference>
<accession>A0A5P1FJF0</accession>
<dbReference type="Proteomes" id="UP000243459">
    <property type="component" value="Chromosome 2"/>
</dbReference>
<proteinExistence type="predicted"/>
<name>A0A5P1FJF0_ASPOF</name>
<reference evidence="2" key="1">
    <citation type="journal article" date="2017" name="Nat. Commun.">
        <title>The asparagus genome sheds light on the origin and evolution of a young Y chromosome.</title>
        <authorList>
            <person name="Harkess A."/>
            <person name="Zhou J."/>
            <person name="Xu C."/>
            <person name="Bowers J.E."/>
            <person name="Van der Hulst R."/>
            <person name="Ayyampalayam S."/>
            <person name="Mercati F."/>
            <person name="Riccardi P."/>
            <person name="McKain M.R."/>
            <person name="Kakrana A."/>
            <person name="Tang H."/>
            <person name="Ray J."/>
            <person name="Groenendijk J."/>
            <person name="Arikit S."/>
            <person name="Mathioni S.M."/>
            <person name="Nakano M."/>
            <person name="Shan H."/>
            <person name="Telgmann-Rauber A."/>
            <person name="Kanno A."/>
            <person name="Yue Z."/>
            <person name="Chen H."/>
            <person name="Li W."/>
            <person name="Chen Y."/>
            <person name="Xu X."/>
            <person name="Zhang Y."/>
            <person name="Luo S."/>
            <person name="Chen H."/>
            <person name="Gao J."/>
            <person name="Mao Z."/>
            <person name="Pires J.C."/>
            <person name="Luo M."/>
            <person name="Kudrna D."/>
            <person name="Wing R.A."/>
            <person name="Meyers B.C."/>
            <person name="Yi K."/>
            <person name="Kong H."/>
            <person name="Lavrijsen P."/>
            <person name="Sunseri F."/>
            <person name="Falavigna A."/>
            <person name="Ye Y."/>
            <person name="Leebens-Mack J.H."/>
            <person name="Chen G."/>
        </authorList>
    </citation>
    <scope>NUCLEOTIDE SEQUENCE [LARGE SCALE GENOMIC DNA]</scope>
    <source>
        <strain evidence="2">cv. DH0086</strain>
    </source>
</reference>
<evidence type="ECO:0000313" key="2">
    <source>
        <dbReference type="Proteomes" id="UP000243459"/>
    </source>
</evidence>
<keyword evidence="2" id="KW-1185">Reference proteome</keyword>
<dbReference type="AlphaFoldDB" id="A0A5P1FJF0"/>
<sequence>MGSDETWTIWGSNEVGIGWPISSNDMIRSPRRDDEASVAPRASRARLGRGWLVLGGWEFEIHHGDRGYGHLLRSIWEAIDVSRFTSQYCKHVDDVFSESEKNRPRVQRVHCNVWYGVKCYHCFNMGSDETWTIWGSNEVGIGWPISSNDMIRSPRRDDEASVAPRASRARLGRGWLVLGGWEFEIHHGDRGYRGGGFGLGTWGFIEEDVIGLCG</sequence>
<evidence type="ECO:0000313" key="1">
    <source>
        <dbReference type="EMBL" id="ONK78214.1"/>
    </source>
</evidence>
<protein>
    <submittedName>
        <fullName evidence="1">Uncharacterized protein</fullName>
    </submittedName>
</protein>
<dbReference type="Gramene" id="ONK78214">
    <property type="protein sequence ID" value="ONK78214"/>
    <property type="gene ID" value="A4U43_C02F15800"/>
</dbReference>
<organism evidence="1 2">
    <name type="scientific">Asparagus officinalis</name>
    <name type="common">Garden asparagus</name>
    <dbReference type="NCBI Taxonomy" id="4686"/>
    <lineage>
        <taxon>Eukaryota</taxon>
        <taxon>Viridiplantae</taxon>
        <taxon>Streptophyta</taxon>
        <taxon>Embryophyta</taxon>
        <taxon>Tracheophyta</taxon>
        <taxon>Spermatophyta</taxon>
        <taxon>Magnoliopsida</taxon>
        <taxon>Liliopsida</taxon>
        <taxon>Asparagales</taxon>
        <taxon>Asparagaceae</taxon>
        <taxon>Asparagoideae</taxon>
        <taxon>Asparagus</taxon>
    </lineage>
</organism>
<gene>
    <name evidence="1" type="ORF">A4U43_C02F15800</name>
</gene>